<feature type="domain" description="SD-repeat containing protein B" evidence="7">
    <location>
        <begin position="243"/>
        <end position="311"/>
    </location>
</feature>
<feature type="transmembrane region" description="Helical" evidence="5">
    <location>
        <begin position="393"/>
        <end position="416"/>
    </location>
</feature>
<evidence type="ECO:0000259" key="7">
    <source>
        <dbReference type="Pfam" id="PF17210"/>
    </source>
</evidence>
<feature type="compositionally biased region" description="Polar residues" evidence="4">
    <location>
        <begin position="79"/>
        <end position="89"/>
    </location>
</feature>
<feature type="region of interest" description="Disordered" evidence="4">
    <location>
        <begin position="336"/>
        <end position="386"/>
    </location>
</feature>
<dbReference type="EMBL" id="JACHMN010000003">
    <property type="protein sequence ID" value="MBB5872063.1"/>
    <property type="molecule type" value="Genomic_DNA"/>
</dbReference>
<feature type="chain" id="PRO_5032574770" description="SD-repeat containing protein B domain-containing protein" evidence="6">
    <location>
        <begin position="29"/>
        <end position="426"/>
    </location>
</feature>
<comment type="subcellular location">
    <subcellularLocation>
        <location evidence="1">Secreted</location>
    </subcellularLocation>
</comment>
<evidence type="ECO:0000256" key="4">
    <source>
        <dbReference type="SAM" id="MobiDB-lite"/>
    </source>
</evidence>
<evidence type="ECO:0000256" key="6">
    <source>
        <dbReference type="SAM" id="SignalP"/>
    </source>
</evidence>
<dbReference type="Proteomes" id="UP000587527">
    <property type="component" value="Unassembled WGS sequence"/>
</dbReference>
<dbReference type="InterPro" id="IPR013783">
    <property type="entry name" value="Ig-like_fold"/>
</dbReference>
<feature type="compositionally biased region" description="Low complexity" evidence="4">
    <location>
        <begin position="336"/>
        <end position="382"/>
    </location>
</feature>
<keyword evidence="5" id="KW-0812">Transmembrane</keyword>
<keyword evidence="5" id="KW-1133">Transmembrane helix</keyword>
<gene>
    <name evidence="8" type="ORF">F4553_005497</name>
</gene>
<dbReference type="InterPro" id="IPR033764">
    <property type="entry name" value="Sdr_B"/>
</dbReference>
<evidence type="ECO:0000313" key="9">
    <source>
        <dbReference type="Proteomes" id="UP000587527"/>
    </source>
</evidence>
<dbReference type="GO" id="GO:0005975">
    <property type="term" value="P:carbohydrate metabolic process"/>
    <property type="evidence" value="ECO:0007669"/>
    <property type="project" value="UniProtKB-ARBA"/>
</dbReference>
<dbReference type="GO" id="GO:0005576">
    <property type="term" value="C:extracellular region"/>
    <property type="evidence" value="ECO:0007669"/>
    <property type="project" value="UniProtKB-SubCell"/>
</dbReference>
<dbReference type="RefSeq" id="WP_184841393.1">
    <property type="nucleotide sequence ID" value="NZ_JACHMN010000003.1"/>
</dbReference>
<accession>A0A841BYR2</accession>
<dbReference type="SUPFAM" id="SSF117074">
    <property type="entry name" value="Hypothetical protein PA1324"/>
    <property type="match status" value="1"/>
</dbReference>
<dbReference type="AlphaFoldDB" id="A0A841BYR2"/>
<feature type="signal peptide" evidence="6">
    <location>
        <begin position="1"/>
        <end position="28"/>
    </location>
</feature>
<keyword evidence="3 6" id="KW-0732">Signal</keyword>
<evidence type="ECO:0000256" key="5">
    <source>
        <dbReference type="SAM" id="Phobius"/>
    </source>
</evidence>
<evidence type="ECO:0000256" key="2">
    <source>
        <dbReference type="ARBA" id="ARBA00022525"/>
    </source>
</evidence>
<reference evidence="8 9" key="1">
    <citation type="submission" date="2020-08" db="EMBL/GenBank/DDBJ databases">
        <title>Sequencing the genomes of 1000 actinobacteria strains.</title>
        <authorList>
            <person name="Klenk H.-P."/>
        </authorList>
    </citation>
    <scope>NUCLEOTIDE SEQUENCE [LARGE SCALE GENOMIC DNA]</scope>
    <source>
        <strain evidence="8 9">DSM 45362</strain>
    </source>
</reference>
<organism evidence="8 9">
    <name type="scientific">Allocatelliglobosispora scoriae</name>
    <dbReference type="NCBI Taxonomy" id="643052"/>
    <lineage>
        <taxon>Bacteria</taxon>
        <taxon>Bacillati</taxon>
        <taxon>Actinomycetota</taxon>
        <taxon>Actinomycetes</taxon>
        <taxon>Micromonosporales</taxon>
        <taxon>Micromonosporaceae</taxon>
        <taxon>Allocatelliglobosispora</taxon>
    </lineage>
</organism>
<sequence length="426" mass="44013">MRVGIALRVAVAAAVGMLVVLAGAPAQAKTTITVTLTLARSQYADGEEIRPTAKLNGLVANPAITGQLRFERYASPGCNGSRSTLSTPNAGGGTITGPNYSSGDLGRHSMKVTYPGDTNYNPAASSCVDYAQQRQSQVGTDLPKQTFTTSEQIRPSVTLNNVQANAGGSVEYQRWVGSNGCTGPAATLGSSPVVNRVVQQSFDHQDGKLGVHEYRARYSGDDDNRAADSSCEAYLVGTHIRGRLFVDTDADGVLDGGEPGLGNVQIALRKGAASVAMTDTAADGAYEFFVTEAATFTVAPNRLGDYRATTPEKLDVPVSGPPVTGRNFGIAKIVASPSASSSTSESPSPSPSQSESPSAEPSPTEEPVPSEEAVSEPVDLPSPAGPPGGLSDIGIYGLFCGGAVVIIGSALLVLTLRRRPDRLGDL</sequence>
<dbReference type="Pfam" id="PF17210">
    <property type="entry name" value="SdrD_B"/>
    <property type="match status" value="1"/>
</dbReference>
<keyword evidence="5" id="KW-0472">Membrane</keyword>
<evidence type="ECO:0000313" key="8">
    <source>
        <dbReference type="EMBL" id="MBB5872063.1"/>
    </source>
</evidence>
<comment type="caution">
    <text evidence="8">The sequence shown here is derived from an EMBL/GenBank/DDBJ whole genome shotgun (WGS) entry which is preliminary data.</text>
</comment>
<dbReference type="Gene3D" id="2.60.40.10">
    <property type="entry name" value="Immunoglobulins"/>
    <property type="match status" value="1"/>
</dbReference>
<proteinExistence type="predicted"/>
<name>A0A841BYR2_9ACTN</name>
<evidence type="ECO:0000256" key="1">
    <source>
        <dbReference type="ARBA" id="ARBA00004613"/>
    </source>
</evidence>
<evidence type="ECO:0000256" key="3">
    <source>
        <dbReference type="ARBA" id="ARBA00022729"/>
    </source>
</evidence>
<protein>
    <recommendedName>
        <fullName evidence="7">SD-repeat containing protein B domain-containing protein</fullName>
    </recommendedName>
</protein>
<keyword evidence="2" id="KW-0964">Secreted</keyword>
<keyword evidence="9" id="KW-1185">Reference proteome</keyword>
<feature type="region of interest" description="Disordered" evidence="4">
    <location>
        <begin position="79"/>
        <end position="102"/>
    </location>
</feature>